<dbReference type="InterPro" id="IPR003594">
    <property type="entry name" value="HATPase_dom"/>
</dbReference>
<dbReference type="InterPro" id="IPR050482">
    <property type="entry name" value="Sensor_HK_TwoCompSys"/>
</dbReference>
<feature type="transmembrane region" description="Helical" evidence="10">
    <location>
        <begin position="46"/>
        <end position="66"/>
    </location>
</feature>
<dbReference type="Pfam" id="PF02518">
    <property type="entry name" value="HATPase_c"/>
    <property type="match status" value="1"/>
</dbReference>
<feature type="domain" description="Histidine kinase/HSP90-like ATPase" evidence="11">
    <location>
        <begin position="338"/>
        <end position="434"/>
    </location>
</feature>
<keyword evidence="6 13" id="KW-0418">Kinase</keyword>
<reference evidence="13 14" key="1">
    <citation type="submission" date="2020-08" db="EMBL/GenBank/DDBJ databases">
        <title>Sequencing the genomes of 1000 actinobacteria strains.</title>
        <authorList>
            <person name="Klenk H.-P."/>
        </authorList>
    </citation>
    <scope>NUCLEOTIDE SEQUENCE [LARGE SCALE GENOMIC DNA]</scope>
    <source>
        <strain evidence="13 14">DSM 44551</strain>
    </source>
</reference>
<dbReference type="SUPFAM" id="SSF55874">
    <property type="entry name" value="ATPase domain of HSP90 chaperone/DNA topoisomerase II/histidine kinase"/>
    <property type="match status" value="1"/>
</dbReference>
<keyword evidence="14" id="KW-1185">Reference proteome</keyword>
<dbReference type="GO" id="GO:0005524">
    <property type="term" value="F:ATP binding"/>
    <property type="evidence" value="ECO:0007669"/>
    <property type="project" value="UniProtKB-KW"/>
</dbReference>
<keyword evidence="10" id="KW-0472">Membrane</keyword>
<dbReference type="CDD" id="cd16917">
    <property type="entry name" value="HATPase_UhpB-NarQ-NarX-like"/>
    <property type="match status" value="1"/>
</dbReference>
<feature type="compositionally biased region" description="Basic and acidic residues" evidence="9">
    <location>
        <begin position="380"/>
        <end position="392"/>
    </location>
</feature>
<keyword evidence="3" id="KW-0597">Phosphoprotein</keyword>
<comment type="caution">
    <text evidence="13">The sequence shown here is derived from an EMBL/GenBank/DDBJ whole genome shotgun (WGS) entry which is preliminary data.</text>
</comment>
<evidence type="ECO:0000256" key="8">
    <source>
        <dbReference type="ARBA" id="ARBA00023012"/>
    </source>
</evidence>
<dbReference type="EC" id="2.7.13.3" evidence="2"/>
<keyword evidence="10" id="KW-1133">Transmembrane helix</keyword>
<dbReference type="GO" id="GO:0016020">
    <property type="term" value="C:membrane"/>
    <property type="evidence" value="ECO:0007669"/>
    <property type="project" value="InterPro"/>
</dbReference>
<feature type="transmembrane region" description="Helical" evidence="10">
    <location>
        <begin position="139"/>
        <end position="159"/>
    </location>
</feature>
<dbReference type="Proteomes" id="UP000572635">
    <property type="component" value="Unassembled WGS sequence"/>
</dbReference>
<accession>A0A7W8VGT5</accession>
<dbReference type="Gene3D" id="3.30.565.10">
    <property type="entry name" value="Histidine kinase-like ATPase, C-terminal domain"/>
    <property type="match status" value="1"/>
</dbReference>
<evidence type="ECO:0000313" key="14">
    <source>
        <dbReference type="Proteomes" id="UP000572635"/>
    </source>
</evidence>
<evidence type="ECO:0000256" key="7">
    <source>
        <dbReference type="ARBA" id="ARBA00022840"/>
    </source>
</evidence>
<keyword evidence="5" id="KW-0547">Nucleotide-binding</keyword>
<evidence type="ECO:0000256" key="3">
    <source>
        <dbReference type="ARBA" id="ARBA00022553"/>
    </source>
</evidence>
<evidence type="ECO:0000313" key="13">
    <source>
        <dbReference type="EMBL" id="MBB5435971.1"/>
    </source>
</evidence>
<dbReference type="RefSeq" id="WP_184399191.1">
    <property type="nucleotide sequence ID" value="NZ_BAAAJD010000185.1"/>
</dbReference>
<protein>
    <recommendedName>
        <fullName evidence="2">histidine kinase</fullName>
        <ecNumber evidence="2">2.7.13.3</ecNumber>
    </recommendedName>
</protein>
<gene>
    <name evidence="13" type="ORF">HDA36_006119</name>
</gene>
<evidence type="ECO:0000259" key="11">
    <source>
        <dbReference type="Pfam" id="PF02518"/>
    </source>
</evidence>
<dbReference type="PANTHER" id="PTHR24421">
    <property type="entry name" value="NITRATE/NITRITE SENSOR PROTEIN NARX-RELATED"/>
    <property type="match status" value="1"/>
</dbReference>
<dbReference type="GO" id="GO:0000155">
    <property type="term" value="F:phosphorelay sensor kinase activity"/>
    <property type="evidence" value="ECO:0007669"/>
    <property type="project" value="InterPro"/>
</dbReference>
<dbReference type="Pfam" id="PF07730">
    <property type="entry name" value="HisKA_3"/>
    <property type="match status" value="1"/>
</dbReference>
<dbReference type="InterPro" id="IPR011712">
    <property type="entry name" value="Sig_transdc_His_kin_sub3_dim/P"/>
</dbReference>
<feature type="transmembrane region" description="Helical" evidence="10">
    <location>
        <begin position="171"/>
        <end position="188"/>
    </location>
</feature>
<evidence type="ECO:0000256" key="1">
    <source>
        <dbReference type="ARBA" id="ARBA00000085"/>
    </source>
</evidence>
<evidence type="ECO:0000256" key="2">
    <source>
        <dbReference type="ARBA" id="ARBA00012438"/>
    </source>
</evidence>
<keyword evidence="8" id="KW-0902">Two-component regulatory system</keyword>
<feature type="region of interest" description="Disordered" evidence="9">
    <location>
        <begin position="1"/>
        <end position="21"/>
    </location>
</feature>
<comment type="catalytic activity">
    <reaction evidence="1">
        <text>ATP + protein L-histidine = ADP + protein N-phospho-L-histidine.</text>
        <dbReference type="EC" id="2.7.13.3"/>
    </reaction>
</comment>
<dbReference type="EMBL" id="JACHDB010000002">
    <property type="protein sequence ID" value="MBB5435971.1"/>
    <property type="molecule type" value="Genomic_DNA"/>
</dbReference>
<sequence length="437" mass="46846">MTETASTAPPEPRRQRRSWARPRTAVRKAAGRLRIPERRRDRITDVLVVLALAALNSVILLTASAAPGWAATWPHDAAGHAAGVALALLLPARRRNPLAVLLLLVAGGLAAEQAGAFVWGAVSFGVVIASYSIGRYLPLVRALAAIALATAADAAALYVTPGAPDPSQPWWTPYAFALGSMAVAWWLGRLVRLRAFDTAEVREHARRVERARDAHARAVLAEERSRIARELHDVVAHHVSVMTVQATAGRRVIARSPERAEQTLAEIERTGRETLAEMRRIVGVLRMSEPDRDDGAARSPQPGVADIEALLVHLRDAGVEADLRVSGSVRDLPPVQSLTVYRVVQESLTNVLKHAGPGARARVGLAYRPGEIAVEVTDDGAGHRPATDRQAGDADAPGHGILGMRERTAMFGGELDTGPLPDGGFRVSARIPLHDRG</sequence>
<dbReference type="AlphaFoldDB" id="A0A7W8VGT5"/>
<name>A0A7W8VGT5_9ACTN</name>
<proteinExistence type="predicted"/>
<feature type="domain" description="Signal transduction histidine kinase subgroup 3 dimerisation and phosphoacceptor" evidence="12">
    <location>
        <begin position="223"/>
        <end position="287"/>
    </location>
</feature>
<dbReference type="InterPro" id="IPR036890">
    <property type="entry name" value="HATPase_C_sf"/>
</dbReference>
<evidence type="ECO:0000256" key="9">
    <source>
        <dbReference type="SAM" id="MobiDB-lite"/>
    </source>
</evidence>
<evidence type="ECO:0000256" key="4">
    <source>
        <dbReference type="ARBA" id="ARBA00022679"/>
    </source>
</evidence>
<keyword evidence="7" id="KW-0067">ATP-binding</keyword>
<feature type="region of interest" description="Disordered" evidence="9">
    <location>
        <begin position="379"/>
        <end position="400"/>
    </location>
</feature>
<evidence type="ECO:0000256" key="5">
    <source>
        <dbReference type="ARBA" id="ARBA00022741"/>
    </source>
</evidence>
<evidence type="ECO:0000259" key="12">
    <source>
        <dbReference type="Pfam" id="PF07730"/>
    </source>
</evidence>
<dbReference type="PANTHER" id="PTHR24421:SF10">
    <property type="entry name" value="NITRATE_NITRITE SENSOR PROTEIN NARQ"/>
    <property type="match status" value="1"/>
</dbReference>
<evidence type="ECO:0000256" key="6">
    <source>
        <dbReference type="ARBA" id="ARBA00022777"/>
    </source>
</evidence>
<keyword evidence="10" id="KW-0812">Transmembrane</keyword>
<organism evidence="13 14">
    <name type="scientific">Nocardiopsis composta</name>
    <dbReference type="NCBI Taxonomy" id="157465"/>
    <lineage>
        <taxon>Bacteria</taxon>
        <taxon>Bacillati</taxon>
        <taxon>Actinomycetota</taxon>
        <taxon>Actinomycetes</taxon>
        <taxon>Streptosporangiales</taxon>
        <taxon>Nocardiopsidaceae</taxon>
        <taxon>Nocardiopsis</taxon>
    </lineage>
</organism>
<feature type="transmembrane region" description="Helical" evidence="10">
    <location>
        <begin position="98"/>
        <end position="127"/>
    </location>
</feature>
<keyword evidence="4" id="KW-0808">Transferase</keyword>
<dbReference type="GO" id="GO:0046983">
    <property type="term" value="F:protein dimerization activity"/>
    <property type="evidence" value="ECO:0007669"/>
    <property type="project" value="InterPro"/>
</dbReference>
<dbReference type="Gene3D" id="1.20.5.1930">
    <property type="match status" value="1"/>
</dbReference>
<evidence type="ECO:0000256" key="10">
    <source>
        <dbReference type="SAM" id="Phobius"/>
    </source>
</evidence>